<gene>
    <name evidence="1" type="ORF">TCAP_07018</name>
</gene>
<sequence>MVPMTSLLASFLWPPPPYMTDRAPWPSRHSSSSFFLGTDPRLNMPLNSFMAAPNASSPYALSRCDRVWMARTKPSRRWWKSVSRTGEMRKALRHPASCSIASHVCSPSAASSSALRRASFSARISVVASGLIFLTK</sequence>
<dbReference type="EMBL" id="NRSZ01001165">
    <property type="protein sequence ID" value="PNY22961.1"/>
    <property type="molecule type" value="Genomic_DNA"/>
</dbReference>
<evidence type="ECO:0000313" key="2">
    <source>
        <dbReference type="Proteomes" id="UP000236621"/>
    </source>
</evidence>
<dbReference type="Proteomes" id="UP000236621">
    <property type="component" value="Unassembled WGS sequence"/>
</dbReference>
<proteinExistence type="predicted"/>
<protein>
    <submittedName>
        <fullName evidence="1">Uncharacterized protein</fullName>
    </submittedName>
</protein>
<name>A0A2K3Q635_9HYPO</name>
<keyword evidence="2" id="KW-1185">Reference proteome</keyword>
<dbReference type="AlphaFoldDB" id="A0A2K3Q635"/>
<evidence type="ECO:0000313" key="1">
    <source>
        <dbReference type="EMBL" id="PNY22961.1"/>
    </source>
</evidence>
<reference evidence="1 2" key="1">
    <citation type="submission" date="2017-08" db="EMBL/GenBank/DDBJ databases">
        <title>Harnessing the power of phylogenomics to disentangle the directionality and signatures of interkingdom host jumping in the parasitic fungal genus Tolypocladium.</title>
        <authorList>
            <person name="Quandt C.A."/>
            <person name="Patterson W."/>
            <person name="Spatafora J.W."/>
        </authorList>
    </citation>
    <scope>NUCLEOTIDE SEQUENCE [LARGE SCALE GENOMIC DNA]</scope>
    <source>
        <strain evidence="1 2">CBS 113982</strain>
    </source>
</reference>
<organism evidence="1 2">
    <name type="scientific">Tolypocladium capitatum</name>
    <dbReference type="NCBI Taxonomy" id="45235"/>
    <lineage>
        <taxon>Eukaryota</taxon>
        <taxon>Fungi</taxon>
        <taxon>Dikarya</taxon>
        <taxon>Ascomycota</taxon>
        <taxon>Pezizomycotina</taxon>
        <taxon>Sordariomycetes</taxon>
        <taxon>Hypocreomycetidae</taxon>
        <taxon>Hypocreales</taxon>
        <taxon>Ophiocordycipitaceae</taxon>
        <taxon>Tolypocladium</taxon>
    </lineage>
</organism>
<accession>A0A2K3Q635</accession>
<comment type="caution">
    <text evidence="1">The sequence shown here is derived from an EMBL/GenBank/DDBJ whole genome shotgun (WGS) entry which is preliminary data.</text>
</comment>